<evidence type="ECO:0000259" key="6">
    <source>
        <dbReference type="Pfam" id="PF17827"/>
    </source>
</evidence>
<dbReference type="SUPFAM" id="SSF53335">
    <property type="entry name" value="S-adenosyl-L-methionine-dependent methyltransferases"/>
    <property type="match status" value="1"/>
</dbReference>
<dbReference type="InterPro" id="IPR019874">
    <property type="entry name" value="RF_methyltr_PrmC"/>
</dbReference>
<comment type="caution">
    <text evidence="7">The sequence shown here is derived from an EMBL/GenBank/DDBJ whole genome shotgun (WGS) entry which is preliminary data.</text>
</comment>
<dbReference type="CDD" id="cd02440">
    <property type="entry name" value="AdoMet_MTases"/>
    <property type="match status" value="1"/>
</dbReference>
<dbReference type="PANTHER" id="PTHR18895">
    <property type="entry name" value="HEMK METHYLTRANSFERASE"/>
    <property type="match status" value="1"/>
</dbReference>
<evidence type="ECO:0000313" key="8">
    <source>
        <dbReference type="Proteomes" id="UP000223596"/>
    </source>
</evidence>
<keyword evidence="2 4" id="KW-0808">Transferase</keyword>
<evidence type="ECO:0000259" key="5">
    <source>
        <dbReference type="Pfam" id="PF13847"/>
    </source>
</evidence>
<organism evidence="7 8">
    <name type="scientific">Acetivibrio thermocellus AD2</name>
    <dbReference type="NCBI Taxonomy" id="1138384"/>
    <lineage>
        <taxon>Bacteria</taxon>
        <taxon>Bacillati</taxon>
        <taxon>Bacillota</taxon>
        <taxon>Clostridia</taxon>
        <taxon>Eubacteriales</taxon>
        <taxon>Oscillospiraceae</taxon>
        <taxon>Acetivibrio</taxon>
    </lineage>
</organism>
<dbReference type="AlphaFoldDB" id="A0AB36TBS2"/>
<gene>
    <name evidence="4" type="primary">prmC</name>
    <name evidence="7" type="ORF">M972_1163</name>
</gene>
<dbReference type="InterPro" id="IPR040758">
    <property type="entry name" value="PrmC_N"/>
</dbReference>
<evidence type="ECO:0000256" key="4">
    <source>
        <dbReference type="HAMAP-Rule" id="MF_02126"/>
    </source>
</evidence>
<feature type="domain" description="Methyltransferase" evidence="5">
    <location>
        <begin position="115"/>
        <end position="269"/>
    </location>
</feature>
<sequence>MILKDALLMGTKLLKSADIDTPALEAGVLLCRVLNVDRSYLYSHDDYNMTEEEYKKFTLFLEERIKGKPLQYITGHQEFMSLDFIVTPDVLIPRQDTETLVEAVLTHVKSTGLENARILDIGTGSGCIAVSLAHFLKDSRVLALDISEKALEIAETNAKRCGVWDRMFFLKGDALEGLAGIIAQSPFAKDFERKGEGFFDIIVSNPPYIPSEEIKTLHKQVKDYEPRTALDGGIDGLDFYRAITCEAAKLLSTDSLLAFEVGYNQAENVSEFMKESFSAIKVVKDLAGIDRVVMGCRKQLKD</sequence>
<proteinExistence type="inferred from homology"/>
<evidence type="ECO:0000256" key="3">
    <source>
        <dbReference type="ARBA" id="ARBA00022691"/>
    </source>
</evidence>
<dbReference type="GO" id="GO:0003676">
    <property type="term" value="F:nucleic acid binding"/>
    <property type="evidence" value="ECO:0007669"/>
    <property type="project" value="InterPro"/>
</dbReference>
<dbReference type="InterPro" id="IPR050320">
    <property type="entry name" value="N5-glutamine_MTase"/>
</dbReference>
<dbReference type="Gene3D" id="3.40.50.150">
    <property type="entry name" value="Vaccinia Virus protein VP39"/>
    <property type="match status" value="1"/>
</dbReference>
<name>A0AB36TBS2_ACETH</name>
<dbReference type="Gene3D" id="1.10.8.10">
    <property type="entry name" value="DNA helicase RuvA subunit, C-terminal domain"/>
    <property type="match status" value="1"/>
</dbReference>
<dbReference type="Pfam" id="PF13847">
    <property type="entry name" value="Methyltransf_31"/>
    <property type="match status" value="1"/>
</dbReference>
<dbReference type="InterPro" id="IPR029063">
    <property type="entry name" value="SAM-dependent_MTases_sf"/>
</dbReference>
<dbReference type="GO" id="GO:0032259">
    <property type="term" value="P:methylation"/>
    <property type="evidence" value="ECO:0007669"/>
    <property type="project" value="UniProtKB-KW"/>
</dbReference>
<accession>A0AB36TBS2</accession>
<evidence type="ECO:0000256" key="2">
    <source>
        <dbReference type="ARBA" id="ARBA00022679"/>
    </source>
</evidence>
<feature type="binding site" evidence="4">
    <location>
        <begin position="205"/>
        <end position="208"/>
    </location>
    <ligand>
        <name>substrate</name>
    </ligand>
</feature>
<dbReference type="EMBL" id="PDBW01000001">
    <property type="protein sequence ID" value="PFH01333.1"/>
    <property type="molecule type" value="Genomic_DNA"/>
</dbReference>
<dbReference type="Proteomes" id="UP000223596">
    <property type="component" value="Unassembled WGS sequence"/>
</dbReference>
<dbReference type="PROSITE" id="PS00092">
    <property type="entry name" value="N6_MTASE"/>
    <property type="match status" value="1"/>
</dbReference>
<dbReference type="GeneID" id="35804162"/>
<dbReference type="EC" id="2.1.1.297" evidence="4"/>
<keyword evidence="3 4" id="KW-0949">S-adenosyl-L-methionine</keyword>
<protein>
    <recommendedName>
        <fullName evidence="4">Release factor glutamine methyltransferase</fullName>
        <shortName evidence="4">RF MTase</shortName>
        <ecNumber evidence="4">2.1.1.297</ecNumber>
    </recommendedName>
    <alternativeName>
        <fullName evidence="4">N5-glutamine methyltransferase PrmC</fullName>
    </alternativeName>
    <alternativeName>
        <fullName evidence="4">Protein-(glutamine-N5) MTase PrmC</fullName>
    </alternativeName>
    <alternativeName>
        <fullName evidence="4">Protein-glutamine N-methyltransferase PrmC</fullName>
    </alternativeName>
</protein>
<evidence type="ECO:0000313" key="7">
    <source>
        <dbReference type="EMBL" id="PFH01333.1"/>
    </source>
</evidence>
<dbReference type="NCBIfam" id="TIGR03534">
    <property type="entry name" value="RF_mod_PrmC"/>
    <property type="match status" value="1"/>
</dbReference>
<dbReference type="HAMAP" id="MF_02126">
    <property type="entry name" value="RF_methyltr_PrmC"/>
    <property type="match status" value="1"/>
</dbReference>
<dbReference type="InterPro" id="IPR004556">
    <property type="entry name" value="HemK-like"/>
</dbReference>
<feature type="domain" description="Release factor glutamine methyltransferase N-terminal" evidence="6">
    <location>
        <begin position="5"/>
        <end position="75"/>
    </location>
</feature>
<comment type="catalytic activity">
    <reaction evidence="4">
        <text>L-glutaminyl-[peptide chain release factor] + S-adenosyl-L-methionine = N(5)-methyl-L-glutaminyl-[peptide chain release factor] + S-adenosyl-L-homocysteine + H(+)</text>
        <dbReference type="Rhea" id="RHEA:42896"/>
        <dbReference type="Rhea" id="RHEA-COMP:10271"/>
        <dbReference type="Rhea" id="RHEA-COMP:10272"/>
        <dbReference type="ChEBI" id="CHEBI:15378"/>
        <dbReference type="ChEBI" id="CHEBI:30011"/>
        <dbReference type="ChEBI" id="CHEBI:57856"/>
        <dbReference type="ChEBI" id="CHEBI:59789"/>
        <dbReference type="ChEBI" id="CHEBI:61891"/>
        <dbReference type="EC" id="2.1.1.297"/>
    </reaction>
</comment>
<feature type="binding site" evidence="4">
    <location>
        <position position="145"/>
    </location>
    <ligand>
        <name>S-adenosyl-L-methionine</name>
        <dbReference type="ChEBI" id="CHEBI:59789"/>
    </ligand>
</feature>
<reference evidence="7 8" key="1">
    <citation type="submission" date="2017-09" db="EMBL/GenBank/DDBJ databases">
        <title>Evaluation of Pacific Biosciences Sequencing Technology to Finishing C. thermocellum Genome Sequences.</title>
        <authorList>
            <person name="Brown S."/>
        </authorList>
    </citation>
    <scope>NUCLEOTIDE SEQUENCE [LARGE SCALE GENOMIC DNA]</scope>
    <source>
        <strain evidence="7 8">AD2</strain>
    </source>
</reference>
<comment type="similarity">
    <text evidence="4">Belongs to the protein N5-glutamine methyltransferase family. PrmC subfamily.</text>
</comment>
<feature type="binding site" evidence="4">
    <location>
        <begin position="122"/>
        <end position="126"/>
    </location>
    <ligand>
        <name>S-adenosyl-L-methionine</name>
        <dbReference type="ChEBI" id="CHEBI:59789"/>
    </ligand>
</feature>
<dbReference type="Pfam" id="PF17827">
    <property type="entry name" value="PrmC_N"/>
    <property type="match status" value="1"/>
</dbReference>
<feature type="binding site" evidence="4">
    <location>
        <position position="205"/>
    </location>
    <ligand>
        <name>S-adenosyl-L-methionine</name>
        <dbReference type="ChEBI" id="CHEBI:59789"/>
    </ligand>
</feature>
<dbReference type="NCBIfam" id="TIGR00536">
    <property type="entry name" value="hemK_fam"/>
    <property type="match status" value="1"/>
</dbReference>
<dbReference type="GO" id="GO:0102559">
    <property type="term" value="F:peptide chain release factor N(5)-glutamine methyltransferase activity"/>
    <property type="evidence" value="ECO:0007669"/>
    <property type="project" value="UniProtKB-EC"/>
</dbReference>
<dbReference type="InterPro" id="IPR025714">
    <property type="entry name" value="Methyltranfer_dom"/>
</dbReference>
<dbReference type="RefSeq" id="WP_003513219.1">
    <property type="nucleotide sequence ID" value="NZ_CP013828.1"/>
</dbReference>
<dbReference type="InterPro" id="IPR002052">
    <property type="entry name" value="DNA_methylase_N6_adenine_CS"/>
</dbReference>
<comment type="caution">
    <text evidence="4">Lacks conserved residue(s) required for the propagation of feature annotation.</text>
</comment>
<evidence type="ECO:0000256" key="1">
    <source>
        <dbReference type="ARBA" id="ARBA00022603"/>
    </source>
</evidence>
<dbReference type="PANTHER" id="PTHR18895:SF74">
    <property type="entry name" value="MTRF1L RELEASE FACTOR GLUTAMINE METHYLTRANSFERASE"/>
    <property type="match status" value="1"/>
</dbReference>
<keyword evidence="1 4" id="KW-0489">Methyltransferase</keyword>
<comment type="function">
    <text evidence="4">Methylates the class 1 translation termination release factors RF1/PrfA and RF2/PrfB on the glutamine residue of the universally conserved GGQ motif.</text>
</comment>